<dbReference type="InterPro" id="IPR003344">
    <property type="entry name" value="Big_1_dom"/>
</dbReference>
<evidence type="ECO:0000313" key="5">
    <source>
        <dbReference type="Proteomes" id="UP000177383"/>
    </source>
</evidence>
<feature type="transmembrane region" description="Helical" evidence="2">
    <location>
        <begin position="20"/>
        <end position="39"/>
    </location>
</feature>
<dbReference type="STRING" id="1798375.A2773_00450"/>
<protein>
    <recommendedName>
        <fullName evidence="3">Big-1 domain-containing protein</fullName>
    </recommendedName>
</protein>
<dbReference type="Pfam" id="PF02369">
    <property type="entry name" value="Big_1"/>
    <property type="match status" value="1"/>
</dbReference>
<evidence type="ECO:0000313" key="4">
    <source>
        <dbReference type="EMBL" id="OGG13460.1"/>
    </source>
</evidence>
<keyword evidence="2" id="KW-0472">Membrane</keyword>
<dbReference type="InterPro" id="IPR008964">
    <property type="entry name" value="Invasin/intimin_cell_adhesion"/>
</dbReference>
<keyword evidence="2" id="KW-1133">Transmembrane helix</keyword>
<evidence type="ECO:0000256" key="1">
    <source>
        <dbReference type="ARBA" id="ARBA00010116"/>
    </source>
</evidence>
<dbReference type="InterPro" id="IPR013783">
    <property type="entry name" value="Ig-like_fold"/>
</dbReference>
<organism evidence="4 5">
    <name type="scientific">Candidatus Gottesmanbacteria bacterium RIFCSPHIGHO2_01_FULL_39_10</name>
    <dbReference type="NCBI Taxonomy" id="1798375"/>
    <lineage>
        <taxon>Bacteria</taxon>
        <taxon>Candidatus Gottesmaniibacteriota</taxon>
    </lineage>
</organism>
<comment type="caution">
    <text evidence="4">The sequence shown here is derived from an EMBL/GenBank/DDBJ whole genome shotgun (WGS) entry which is preliminary data.</text>
</comment>
<evidence type="ECO:0000256" key="2">
    <source>
        <dbReference type="SAM" id="Phobius"/>
    </source>
</evidence>
<evidence type="ECO:0000259" key="3">
    <source>
        <dbReference type="PROSITE" id="PS51127"/>
    </source>
</evidence>
<comment type="similarity">
    <text evidence="1">Belongs to the intimin/invasin family.</text>
</comment>
<reference evidence="4 5" key="1">
    <citation type="journal article" date="2016" name="Nat. Commun.">
        <title>Thousands of microbial genomes shed light on interconnected biogeochemical processes in an aquifer system.</title>
        <authorList>
            <person name="Anantharaman K."/>
            <person name="Brown C.T."/>
            <person name="Hug L.A."/>
            <person name="Sharon I."/>
            <person name="Castelle C.J."/>
            <person name="Probst A.J."/>
            <person name="Thomas B.C."/>
            <person name="Singh A."/>
            <person name="Wilkins M.J."/>
            <person name="Karaoz U."/>
            <person name="Brodie E.L."/>
            <person name="Williams K.H."/>
            <person name="Hubbard S.S."/>
            <person name="Banfield J.F."/>
        </authorList>
    </citation>
    <scope>NUCLEOTIDE SEQUENCE [LARGE SCALE GENOMIC DNA]</scope>
</reference>
<keyword evidence="2" id="KW-0812">Transmembrane</keyword>
<feature type="domain" description="Big-1" evidence="3">
    <location>
        <begin position="59"/>
        <end position="152"/>
    </location>
</feature>
<sequence length="153" mass="16465">MTTNLKNAKIEEEMNDKKFLALSSVFFLMFIFGMGTLILQDPLSTFIQANTATVSGDKSFLTAIPQVGATTETIKVNVYIRDENGDLLPQKTVKLTTDLPAITIAPQDTQITDDNGKVEFTLTSATPGTAHLTAVETSSGTSVQNTVSVEFSP</sequence>
<accession>A0A1F5ZLV8</accession>
<dbReference type="Proteomes" id="UP000177383">
    <property type="component" value="Unassembled WGS sequence"/>
</dbReference>
<dbReference type="AlphaFoldDB" id="A0A1F5ZLV8"/>
<dbReference type="Gene3D" id="2.60.40.10">
    <property type="entry name" value="Immunoglobulins"/>
    <property type="match status" value="1"/>
</dbReference>
<proteinExistence type="inferred from homology"/>
<dbReference type="SUPFAM" id="SSF49373">
    <property type="entry name" value="Invasin/intimin cell-adhesion fragments"/>
    <property type="match status" value="1"/>
</dbReference>
<dbReference type="SMART" id="SM00634">
    <property type="entry name" value="BID_1"/>
    <property type="match status" value="1"/>
</dbReference>
<dbReference type="PROSITE" id="PS51127">
    <property type="entry name" value="BIG1"/>
    <property type="match status" value="1"/>
</dbReference>
<dbReference type="EMBL" id="MFJE01000054">
    <property type="protein sequence ID" value="OGG13460.1"/>
    <property type="molecule type" value="Genomic_DNA"/>
</dbReference>
<name>A0A1F5ZLV8_9BACT</name>
<gene>
    <name evidence="4" type="ORF">A2773_00450</name>
</gene>